<dbReference type="InterPro" id="IPR029035">
    <property type="entry name" value="DHS-like_NAD/FAD-binding_dom"/>
</dbReference>
<dbReference type="InterPro" id="IPR029061">
    <property type="entry name" value="THDP-binding"/>
</dbReference>
<comment type="catalytic activity">
    <reaction evidence="7">
        <text>isochorismate + 2-oxoglutarate + H(+) = 5-enolpyruvoyl-6-hydroxy-2-succinyl-cyclohex-3-ene-1-carboxylate + CO2</text>
        <dbReference type="Rhea" id="RHEA:25593"/>
        <dbReference type="ChEBI" id="CHEBI:15378"/>
        <dbReference type="ChEBI" id="CHEBI:16526"/>
        <dbReference type="ChEBI" id="CHEBI:16810"/>
        <dbReference type="ChEBI" id="CHEBI:29780"/>
        <dbReference type="ChEBI" id="CHEBI:58818"/>
        <dbReference type="EC" id="2.2.1.9"/>
    </reaction>
</comment>
<proteinExistence type="inferred from homology"/>
<evidence type="ECO:0000256" key="2">
    <source>
        <dbReference type="ARBA" id="ARBA00022679"/>
    </source>
</evidence>
<dbReference type="PANTHER" id="PTHR42916">
    <property type="entry name" value="2-SUCCINYL-5-ENOLPYRUVYL-6-HYDROXY-3-CYCLOHEXENE-1-CARBOXYLATE SYNTHASE"/>
    <property type="match status" value="1"/>
</dbReference>
<dbReference type="CDD" id="cd02009">
    <property type="entry name" value="TPP_SHCHC_synthase"/>
    <property type="match status" value="1"/>
</dbReference>
<comment type="caution">
    <text evidence="9">The sequence shown here is derived from an EMBL/GenBank/DDBJ whole genome shotgun (WGS) entry which is preliminary data.</text>
</comment>
<dbReference type="EMBL" id="JAAIJR010000111">
    <property type="protein sequence ID" value="NEX22609.1"/>
    <property type="molecule type" value="Genomic_DNA"/>
</dbReference>
<dbReference type="Proteomes" id="UP000471640">
    <property type="component" value="Unassembled WGS sequence"/>
</dbReference>
<organism evidence="9 10">
    <name type="scientific">Thiorhodococcus mannitoliphagus</name>
    <dbReference type="NCBI Taxonomy" id="329406"/>
    <lineage>
        <taxon>Bacteria</taxon>
        <taxon>Pseudomonadati</taxon>
        <taxon>Pseudomonadota</taxon>
        <taxon>Gammaproteobacteria</taxon>
        <taxon>Chromatiales</taxon>
        <taxon>Chromatiaceae</taxon>
        <taxon>Thiorhodococcus</taxon>
    </lineage>
</organism>
<dbReference type="GO" id="GO:0030976">
    <property type="term" value="F:thiamine pyrophosphate binding"/>
    <property type="evidence" value="ECO:0007669"/>
    <property type="project" value="UniProtKB-UniRule"/>
</dbReference>
<comment type="similarity">
    <text evidence="7">Belongs to the TPP enzyme family. MenD subfamily.</text>
</comment>
<name>A0A6P1DY32_9GAMM</name>
<dbReference type="InterPro" id="IPR012001">
    <property type="entry name" value="Thiamin_PyroP_enz_TPP-bd_dom"/>
</dbReference>
<keyword evidence="3 7" id="KW-0479">Metal-binding</keyword>
<dbReference type="GO" id="GO:0030145">
    <property type="term" value="F:manganese ion binding"/>
    <property type="evidence" value="ECO:0007669"/>
    <property type="project" value="UniProtKB-UniRule"/>
</dbReference>
<keyword evidence="10" id="KW-1185">Reference proteome</keyword>
<evidence type="ECO:0000256" key="5">
    <source>
        <dbReference type="ARBA" id="ARBA00023052"/>
    </source>
</evidence>
<feature type="domain" description="Thiamine pyrophosphate enzyme N-terminal TPP-binding" evidence="8">
    <location>
        <begin position="17"/>
        <end position="129"/>
    </location>
</feature>
<keyword evidence="4 7" id="KW-0460">Magnesium</keyword>
<dbReference type="Gene3D" id="3.40.50.970">
    <property type="match status" value="2"/>
</dbReference>
<keyword evidence="1 7" id="KW-0474">Menaquinone biosynthesis</keyword>
<evidence type="ECO:0000256" key="3">
    <source>
        <dbReference type="ARBA" id="ARBA00022723"/>
    </source>
</evidence>
<dbReference type="AlphaFoldDB" id="A0A6P1DY32"/>
<dbReference type="UniPathway" id="UPA01057">
    <property type="reaction ID" value="UER00164"/>
</dbReference>
<comment type="subunit">
    <text evidence="7">Homodimer.</text>
</comment>
<evidence type="ECO:0000256" key="4">
    <source>
        <dbReference type="ARBA" id="ARBA00022842"/>
    </source>
</evidence>
<gene>
    <name evidence="7 9" type="primary">menD</name>
    <name evidence="9" type="ORF">G3480_20255</name>
</gene>
<protein>
    <recommendedName>
        <fullName evidence="7">2-succinyl-5-enolpyruvyl-6-hydroxy-3-cyclohexene-1-carboxylate synthase</fullName>
        <shortName evidence="7">SEPHCHC synthase</shortName>
        <ecNumber evidence="7">2.2.1.9</ecNumber>
    </recommendedName>
    <alternativeName>
        <fullName evidence="7">Menaquinone biosynthesis protein MenD</fullName>
    </alternativeName>
</protein>
<dbReference type="GO" id="GO:0009234">
    <property type="term" value="P:menaquinone biosynthetic process"/>
    <property type="evidence" value="ECO:0007669"/>
    <property type="project" value="UniProtKB-UniRule"/>
</dbReference>
<dbReference type="CDD" id="cd07037">
    <property type="entry name" value="TPP_PYR_MenD"/>
    <property type="match status" value="1"/>
</dbReference>
<keyword evidence="2 7" id="KW-0808">Transferase</keyword>
<evidence type="ECO:0000259" key="8">
    <source>
        <dbReference type="Pfam" id="PF02776"/>
    </source>
</evidence>
<dbReference type="HAMAP" id="MF_01659">
    <property type="entry name" value="MenD"/>
    <property type="match status" value="1"/>
</dbReference>
<dbReference type="EC" id="2.2.1.9" evidence="7"/>
<evidence type="ECO:0000256" key="7">
    <source>
        <dbReference type="HAMAP-Rule" id="MF_01659"/>
    </source>
</evidence>
<reference evidence="9 10" key="2">
    <citation type="submission" date="2020-02" db="EMBL/GenBank/DDBJ databases">
        <title>Genome sequences of Thiorhodococcus mannitoliphagus and Thiorhodococcus minor, purple sulfur photosynthetic bacteria in the gammaproteobacterial family, Chromatiaceae.</title>
        <authorList>
            <person name="Aviles F.A."/>
            <person name="Meyer T.E."/>
            <person name="Kyndt J.A."/>
        </authorList>
    </citation>
    <scope>NUCLEOTIDE SEQUENCE [LARGE SCALE GENOMIC DNA]</scope>
    <source>
        <strain evidence="9 10">DSM 18266</strain>
    </source>
</reference>
<dbReference type="GO" id="GO:0070204">
    <property type="term" value="F:2-succinyl-5-enolpyruvyl-6-hydroxy-3-cyclohexene-1-carboxylic-acid synthase activity"/>
    <property type="evidence" value="ECO:0007669"/>
    <property type="project" value="UniProtKB-UniRule"/>
</dbReference>
<comment type="pathway">
    <text evidence="7">Quinol/quinone metabolism; 1,4-dihydroxy-2-naphthoate biosynthesis; 1,4-dihydroxy-2-naphthoate from chorismate: step 2/7.</text>
</comment>
<accession>A0A6P1DY32</accession>
<reference evidence="10" key="1">
    <citation type="journal article" date="2020" name="Microbiol. Resour. Announc.">
        <title>Draft Genome Sequences of Thiorhodococcus mannitoliphagus and Thiorhodococcus minor, Purple Sulfur Photosynthetic Bacteria in the Gammaproteobacterial Family Chromatiaceae.</title>
        <authorList>
            <person name="Aviles F.A."/>
            <person name="Meyer T.E."/>
            <person name="Kyndt J.A."/>
        </authorList>
    </citation>
    <scope>NUCLEOTIDE SEQUENCE [LARGE SCALE GENOMIC DNA]</scope>
    <source>
        <strain evidence="10">DSM 18266</strain>
    </source>
</reference>
<dbReference type="PANTHER" id="PTHR42916:SF1">
    <property type="entry name" value="PROTEIN PHYLLO, CHLOROPLASTIC"/>
    <property type="match status" value="1"/>
</dbReference>
<dbReference type="NCBIfam" id="TIGR00173">
    <property type="entry name" value="menD"/>
    <property type="match status" value="1"/>
</dbReference>
<dbReference type="RefSeq" id="WP_164655706.1">
    <property type="nucleotide sequence ID" value="NZ_JAAIJR010000111.1"/>
</dbReference>
<sequence>MSSQQSQACINLQWSLALMDGLIEGGMRRLIVSPGSRSTPLVLAGQRRPGLELTAILDERSAAFFALGLARASGRPVGILCTSGSAPAHWLPAVIEASESEIPLILLSADRPPELRGWGANQTIDQSALFSGYIRGFHDPGPAEDTPGALKMIRALGLRAATTSRSSPPGPIHLNLPFREPLVPSSECSELIASPPTTSPLLQRGARGDFGRHRSHQEAIEGHLLSAAGCDTAAESRTQSGPTAGQDWPITDRARAHLDELPLSTGCGVICCGPGALSKAAADALWKAAMVLNVPVLCDPLSGLRFGPAGPGRITRYDSFLRNAPIAEALKPDWVLRIGRAPVSKTLLGWLADRPTILLDPGGRWSDPNHDVRWRLRLQPEAFFELILSAEWERDEISPRQLDWLHHWLSLEAEVDRRARQYLQAAPWCEAHLIATLLDKLPGGEGLLCANSMPIRQLDTWSGSREASLEVFGNRGASGIDGQTSTLAGLGAGGIPTTGLLGDLSFLHDLSGLLLGSAFDRPCVVINNGGGRIFDYLPQHGLPGFERFWRTPVQIELGNLLAGFGVRHRLAAGPEALSQALDEALDEALRAESRLDVIEVVVDADTSRETHLEFWRSLSSLNLGE</sequence>
<comment type="cofactor">
    <cofactor evidence="7">
        <name>Mg(2+)</name>
        <dbReference type="ChEBI" id="CHEBI:18420"/>
    </cofactor>
    <cofactor evidence="7">
        <name>Mn(2+)</name>
        <dbReference type="ChEBI" id="CHEBI:29035"/>
    </cofactor>
</comment>
<dbReference type="InterPro" id="IPR004433">
    <property type="entry name" value="MenaQ_synth_MenD"/>
</dbReference>
<dbReference type="UniPathway" id="UPA00079"/>
<dbReference type="SUPFAM" id="SSF52467">
    <property type="entry name" value="DHS-like NAD/FAD-binding domain"/>
    <property type="match status" value="1"/>
</dbReference>
<comment type="function">
    <text evidence="7">Catalyzes the thiamine diphosphate-dependent decarboxylation of 2-oxoglutarate and the subsequent addition of the resulting succinic semialdehyde-thiamine pyrophosphate anion to isochorismate to yield 2-succinyl-5-enolpyruvyl-6-hydroxy-3-cyclohexene-1-carboxylate (SEPHCHC).</text>
</comment>
<dbReference type="PIRSF" id="PIRSF004983">
    <property type="entry name" value="MenD"/>
    <property type="match status" value="1"/>
</dbReference>
<dbReference type="GO" id="GO:0000287">
    <property type="term" value="F:magnesium ion binding"/>
    <property type="evidence" value="ECO:0007669"/>
    <property type="project" value="UniProtKB-UniRule"/>
</dbReference>
<comment type="cofactor">
    <cofactor evidence="7">
        <name>thiamine diphosphate</name>
        <dbReference type="ChEBI" id="CHEBI:58937"/>
    </cofactor>
    <text evidence="7">Binds 1 thiamine pyrophosphate per subunit.</text>
</comment>
<dbReference type="Gene3D" id="3.40.50.1220">
    <property type="entry name" value="TPP-binding domain"/>
    <property type="match status" value="1"/>
</dbReference>
<keyword evidence="6 7" id="KW-0464">Manganese</keyword>
<dbReference type="Pfam" id="PF02776">
    <property type="entry name" value="TPP_enzyme_N"/>
    <property type="match status" value="1"/>
</dbReference>
<evidence type="ECO:0000256" key="1">
    <source>
        <dbReference type="ARBA" id="ARBA00022428"/>
    </source>
</evidence>
<dbReference type="SUPFAM" id="SSF52518">
    <property type="entry name" value="Thiamin diphosphate-binding fold (THDP-binding)"/>
    <property type="match status" value="2"/>
</dbReference>
<evidence type="ECO:0000256" key="6">
    <source>
        <dbReference type="ARBA" id="ARBA00023211"/>
    </source>
</evidence>
<keyword evidence="5 7" id="KW-0786">Thiamine pyrophosphate</keyword>
<evidence type="ECO:0000313" key="9">
    <source>
        <dbReference type="EMBL" id="NEX22609.1"/>
    </source>
</evidence>
<comment type="pathway">
    <text evidence="7">Quinol/quinone metabolism; menaquinone biosynthesis.</text>
</comment>
<evidence type="ECO:0000313" key="10">
    <source>
        <dbReference type="Proteomes" id="UP000471640"/>
    </source>
</evidence>